<dbReference type="PANTHER" id="PTHR11070:SF61">
    <property type="entry name" value="DNA 3'-5' HELICASE"/>
    <property type="match status" value="1"/>
</dbReference>
<keyword evidence="4" id="KW-0067">ATP-binding</keyword>
<dbReference type="eggNOG" id="KOG2108">
    <property type="taxonomic scope" value="Eukaryota"/>
</dbReference>
<evidence type="ECO:0000256" key="2">
    <source>
        <dbReference type="ARBA" id="ARBA00022801"/>
    </source>
</evidence>
<proteinExistence type="predicted"/>
<dbReference type="GO" id="GO:0003677">
    <property type="term" value="F:DNA binding"/>
    <property type="evidence" value="ECO:0007669"/>
    <property type="project" value="InterPro"/>
</dbReference>
<protein>
    <submittedName>
        <fullName evidence="6">Putative ATP-dependent DNA helicase yjcD</fullName>
    </submittedName>
</protein>
<dbReference type="InterPro" id="IPR027417">
    <property type="entry name" value="P-loop_NTPase"/>
</dbReference>
<dbReference type="SUPFAM" id="SSF52540">
    <property type="entry name" value="P-loop containing nucleoside triphosphate hydrolases"/>
    <property type="match status" value="1"/>
</dbReference>
<feature type="domain" description="UvrD-like helicase C-terminal" evidence="5">
    <location>
        <begin position="133"/>
        <end position="233"/>
    </location>
</feature>
<gene>
    <name evidence="6" type="ORF">TRIUR3_20999</name>
</gene>
<dbReference type="EMBL" id="KD009550">
    <property type="protein sequence ID" value="EMS68238.1"/>
    <property type="molecule type" value="Genomic_DNA"/>
</dbReference>
<dbReference type="PANTHER" id="PTHR11070">
    <property type="entry name" value="UVRD / RECB / PCRA DNA HELICASE FAMILY MEMBER"/>
    <property type="match status" value="1"/>
</dbReference>
<dbReference type="OMA" id="QLVYHVD"/>
<evidence type="ECO:0000259" key="5">
    <source>
        <dbReference type="Pfam" id="PF13361"/>
    </source>
</evidence>
<sequence>MAERMASGMGAAKMPSYVLISDAVIRWLVPTIPRAAWLRFASLQQQGCRPMSMLCQWYGTWSGEGFTGGEANLPAVASREARLGVVPSDWDAAELQLNTTYYIIASDLSELSFLIYKGDIDIVSICSSGDANQTEEKGCTATLKAFIDYISLRETENFRSRKEENKNSITLTTIHQSKGLEWDVVFIVQANDSEIPLLHEYNGTVKEAGCTLEEERRLFYVAMTRARKKLYILHVTVDSHRQGEGPATKYHEQPSGDISFDHAEGETSTEKPIVQNETSPYPELMQSCLANDFLKRFEIDDRAVVSHIFHHWAKRQAFQIPKRLLDKIKFVIDERLRGKGYKRKEHFQKQRIENSMGSSEPTPKQLVYHVDLKERHPLCRYPTSGAWGAP</sequence>
<evidence type="ECO:0000256" key="3">
    <source>
        <dbReference type="ARBA" id="ARBA00022806"/>
    </source>
</evidence>
<keyword evidence="3 6" id="KW-0347">Helicase</keyword>
<evidence type="ECO:0000256" key="4">
    <source>
        <dbReference type="ARBA" id="ARBA00022840"/>
    </source>
</evidence>
<evidence type="ECO:0000313" key="6">
    <source>
        <dbReference type="EMBL" id="EMS68238.1"/>
    </source>
</evidence>
<accession>M7ZYH5</accession>
<dbReference type="GO" id="GO:0005634">
    <property type="term" value="C:nucleus"/>
    <property type="evidence" value="ECO:0007669"/>
    <property type="project" value="TreeGrafter"/>
</dbReference>
<dbReference type="GO" id="GO:0000725">
    <property type="term" value="P:recombinational repair"/>
    <property type="evidence" value="ECO:0007669"/>
    <property type="project" value="TreeGrafter"/>
</dbReference>
<dbReference type="GO" id="GO:0005524">
    <property type="term" value="F:ATP binding"/>
    <property type="evidence" value="ECO:0007669"/>
    <property type="project" value="UniProtKB-KW"/>
</dbReference>
<dbReference type="CDD" id="cd18807">
    <property type="entry name" value="SF1_C_UvrD"/>
    <property type="match status" value="1"/>
</dbReference>
<name>M7ZYH5_TRIUA</name>
<reference evidence="6" key="1">
    <citation type="journal article" date="2013" name="Nature">
        <title>Draft genome of the wheat A-genome progenitor Triticum urartu.</title>
        <authorList>
            <person name="Ling H.Q."/>
            <person name="Zhao S."/>
            <person name="Liu D."/>
            <person name="Wang J."/>
            <person name="Sun H."/>
            <person name="Zhang C."/>
            <person name="Fan H."/>
            <person name="Li D."/>
            <person name="Dong L."/>
            <person name="Tao Y."/>
            <person name="Gao C."/>
            <person name="Wu H."/>
            <person name="Li Y."/>
            <person name="Cui Y."/>
            <person name="Guo X."/>
            <person name="Zheng S."/>
            <person name="Wang B."/>
            <person name="Yu K."/>
            <person name="Liang Q."/>
            <person name="Yang W."/>
            <person name="Lou X."/>
            <person name="Chen J."/>
            <person name="Feng M."/>
            <person name="Jian J."/>
            <person name="Zhang X."/>
            <person name="Luo G."/>
            <person name="Jiang Y."/>
            <person name="Liu J."/>
            <person name="Wang Z."/>
            <person name="Sha Y."/>
            <person name="Zhang B."/>
            <person name="Wu H."/>
            <person name="Tang D."/>
            <person name="Shen Q."/>
            <person name="Xue P."/>
            <person name="Zou S."/>
            <person name="Wang X."/>
            <person name="Liu X."/>
            <person name="Wang F."/>
            <person name="Yang Y."/>
            <person name="An X."/>
            <person name="Dong Z."/>
            <person name="Zhang K."/>
            <person name="Zhang X."/>
            <person name="Luo M.C."/>
            <person name="Dvorak J."/>
            <person name="Tong Y."/>
            <person name="Wang J."/>
            <person name="Yang H."/>
            <person name="Li Z."/>
            <person name="Wang D."/>
            <person name="Zhang A."/>
            <person name="Wang J."/>
        </authorList>
    </citation>
    <scope>NUCLEOTIDE SEQUENCE</scope>
</reference>
<dbReference type="GO" id="GO:0043138">
    <property type="term" value="F:3'-5' DNA helicase activity"/>
    <property type="evidence" value="ECO:0007669"/>
    <property type="project" value="TreeGrafter"/>
</dbReference>
<organism evidence="6">
    <name type="scientific">Triticum urartu</name>
    <name type="common">Red wild einkorn</name>
    <name type="synonym">Crithodium urartu</name>
    <dbReference type="NCBI Taxonomy" id="4572"/>
    <lineage>
        <taxon>Eukaryota</taxon>
        <taxon>Viridiplantae</taxon>
        <taxon>Streptophyta</taxon>
        <taxon>Embryophyta</taxon>
        <taxon>Tracheophyta</taxon>
        <taxon>Spermatophyta</taxon>
        <taxon>Magnoliopsida</taxon>
        <taxon>Liliopsida</taxon>
        <taxon>Poales</taxon>
        <taxon>Poaceae</taxon>
        <taxon>BOP clade</taxon>
        <taxon>Pooideae</taxon>
        <taxon>Triticodae</taxon>
        <taxon>Triticeae</taxon>
        <taxon>Triticinae</taxon>
        <taxon>Triticum</taxon>
    </lineage>
</organism>
<keyword evidence="2" id="KW-0378">Hydrolase</keyword>
<evidence type="ECO:0000256" key="1">
    <source>
        <dbReference type="ARBA" id="ARBA00022741"/>
    </source>
</evidence>
<dbReference type="Gene3D" id="3.40.50.300">
    <property type="entry name" value="P-loop containing nucleotide triphosphate hydrolases"/>
    <property type="match status" value="1"/>
</dbReference>
<dbReference type="GO" id="GO:0016787">
    <property type="term" value="F:hydrolase activity"/>
    <property type="evidence" value="ECO:0007669"/>
    <property type="project" value="UniProtKB-KW"/>
</dbReference>
<keyword evidence="1" id="KW-0547">Nucleotide-binding</keyword>
<dbReference type="InterPro" id="IPR014017">
    <property type="entry name" value="DNA_helicase_UvrD-like_C"/>
</dbReference>
<dbReference type="InterPro" id="IPR000212">
    <property type="entry name" value="DNA_helicase_UvrD/REP"/>
</dbReference>
<dbReference type="STRING" id="4572.M7ZYH5"/>
<dbReference type="Pfam" id="PF13361">
    <property type="entry name" value="UvrD_C"/>
    <property type="match status" value="1"/>
</dbReference>
<dbReference type="AlphaFoldDB" id="M7ZYH5"/>